<evidence type="ECO:0000256" key="6">
    <source>
        <dbReference type="SAM" id="Phobius"/>
    </source>
</evidence>
<dbReference type="PANTHER" id="PTHR19432">
    <property type="entry name" value="SUGAR TRANSPORTER"/>
    <property type="match status" value="1"/>
</dbReference>
<accession>A0AAD9AVT3</accession>
<evidence type="ECO:0000313" key="7">
    <source>
        <dbReference type="EMBL" id="KAK1854304.1"/>
    </source>
</evidence>
<feature type="transmembrane region" description="Helical" evidence="6">
    <location>
        <begin position="82"/>
        <end position="105"/>
    </location>
</feature>
<dbReference type="InterPro" id="IPR036259">
    <property type="entry name" value="MFS_trans_sf"/>
</dbReference>
<evidence type="ECO:0000256" key="5">
    <source>
        <dbReference type="ARBA" id="ARBA00023136"/>
    </source>
</evidence>
<dbReference type="EMBL" id="JAQOWY010000039">
    <property type="protein sequence ID" value="KAK1854304.1"/>
    <property type="molecule type" value="Genomic_DNA"/>
</dbReference>
<gene>
    <name evidence="7" type="ORF">CCHR01_03034</name>
</gene>
<proteinExistence type="predicted"/>
<keyword evidence="8" id="KW-1185">Reference proteome</keyword>
<evidence type="ECO:0000313" key="8">
    <source>
        <dbReference type="Proteomes" id="UP001243330"/>
    </source>
</evidence>
<evidence type="ECO:0000256" key="2">
    <source>
        <dbReference type="ARBA" id="ARBA00022448"/>
    </source>
</evidence>
<evidence type="ECO:0000256" key="3">
    <source>
        <dbReference type="ARBA" id="ARBA00022692"/>
    </source>
</evidence>
<keyword evidence="4 6" id="KW-1133">Transmembrane helix</keyword>
<keyword evidence="2" id="KW-0813">Transport</keyword>
<dbReference type="Pfam" id="PF07690">
    <property type="entry name" value="MFS_1"/>
    <property type="match status" value="1"/>
</dbReference>
<feature type="transmembrane region" description="Helical" evidence="6">
    <location>
        <begin position="180"/>
        <end position="202"/>
    </location>
</feature>
<protein>
    <submittedName>
        <fullName evidence="7">Sucrose transport protein</fullName>
    </submittedName>
</protein>
<keyword evidence="5 6" id="KW-0472">Membrane</keyword>
<organism evidence="7 8">
    <name type="scientific">Colletotrichum chrysophilum</name>
    <dbReference type="NCBI Taxonomy" id="1836956"/>
    <lineage>
        <taxon>Eukaryota</taxon>
        <taxon>Fungi</taxon>
        <taxon>Dikarya</taxon>
        <taxon>Ascomycota</taxon>
        <taxon>Pezizomycotina</taxon>
        <taxon>Sordariomycetes</taxon>
        <taxon>Hypocreomycetidae</taxon>
        <taxon>Glomerellales</taxon>
        <taxon>Glomerellaceae</taxon>
        <taxon>Colletotrichum</taxon>
        <taxon>Colletotrichum gloeosporioides species complex</taxon>
    </lineage>
</organism>
<name>A0AAD9AVT3_9PEZI</name>
<comment type="subcellular location">
    <subcellularLocation>
        <location evidence="1">Membrane</location>
        <topology evidence="1">Multi-pass membrane protein</topology>
    </subcellularLocation>
</comment>
<feature type="transmembrane region" description="Helical" evidence="6">
    <location>
        <begin position="429"/>
        <end position="453"/>
    </location>
</feature>
<dbReference type="Gene3D" id="1.20.1250.20">
    <property type="entry name" value="MFS general substrate transporter like domains"/>
    <property type="match status" value="1"/>
</dbReference>
<evidence type="ECO:0000256" key="1">
    <source>
        <dbReference type="ARBA" id="ARBA00004141"/>
    </source>
</evidence>
<feature type="transmembrane region" description="Helical" evidence="6">
    <location>
        <begin position="112"/>
        <end position="133"/>
    </location>
</feature>
<dbReference type="GO" id="GO:0008506">
    <property type="term" value="F:sucrose:proton symporter activity"/>
    <property type="evidence" value="ECO:0007669"/>
    <property type="project" value="TreeGrafter"/>
</dbReference>
<dbReference type="InterPro" id="IPR011701">
    <property type="entry name" value="MFS"/>
</dbReference>
<evidence type="ECO:0000256" key="4">
    <source>
        <dbReference type="ARBA" id="ARBA00022989"/>
    </source>
</evidence>
<feature type="transmembrane region" description="Helical" evidence="6">
    <location>
        <begin position="481"/>
        <end position="501"/>
    </location>
</feature>
<feature type="transmembrane region" description="Helical" evidence="6">
    <location>
        <begin position="145"/>
        <end position="168"/>
    </location>
</feature>
<reference evidence="7" key="1">
    <citation type="submission" date="2023-01" db="EMBL/GenBank/DDBJ databases">
        <title>Colletotrichum chrysophilum M932 genome sequence.</title>
        <authorList>
            <person name="Baroncelli R."/>
        </authorList>
    </citation>
    <scope>NUCLEOTIDE SEQUENCE</scope>
    <source>
        <strain evidence="7">M932</strain>
    </source>
</reference>
<dbReference type="GO" id="GO:0005886">
    <property type="term" value="C:plasma membrane"/>
    <property type="evidence" value="ECO:0007669"/>
    <property type="project" value="TreeGrafter"/>
</dbReference>
<dbReference type="PANTHER" id="PTHR19432:SF91">
    <property type="entry name" value="GENERAL ALPHA-GLUCOSIDE PERMEASE"/>
    <property type="match status" value="1"/>
</dbReference>
<comment type="caution">
    <text evidence="7">The sequence shown here is derived from an EMBL/GenBank/DDBJ whole genome shotgun (WGS) entry which is preliminary data.</text>
</comment>
<feature type="transmembrane region" description="Helical" evidence="6">
    <location>
        <begin position="513"/>
        <end position="529"/>
    </location>
</feature>
<sequence length="530" mass="56224">MKSFESIDHPVDISLVVGSTSTSADVSANTPAGDRPHTSLRVILAYSAPSLPSSSILLHYVYRLPNSKSPYLTSEVGFAVSQVSLVLLAGPLSGLTVAPIMGVLSDRSGRRLGLFTTGCVAMAACQIILAWSRDLVGGNPAATKWVSAAAVYMGCISARASVVGYRAMAIDNIPPRQQPVFNLASGLMSASGAIITLVVGVVTPSFKAITAVCAVLITLSIFPLWAVHKPPGVDRQAVDRGESDRFGAVSAILSVPRTLWDAARHLPPWINRTCKIQILSQYAWFPVSHYLSKYLQDSCMSITVALPQQASYYLAPSPDIECFSLLRRSFGLTKWKPDVATLGRGSEAVAPDVSARASVRVLLIAEVGAVLLQMTVVRLWDASSASTKPLRRFMDEDMVALRRVWALAFAALAVSTLAAVVFRASFPAAPICAASIMIISPLSVWVPFTIISYETAVVHEEKGGDHSTPRSSATRFSIHEMAITVGQGLAVLTSGLISLGIEHMDTGLSNTTAFLFAPAAVAAVVAALLC</sequence>
<feature type="transmembrane region" description="Helical" evidence="6">
    <location>
        <begin position="208"/>
        <end position="227"/>
    </location>
</feature>
<dbReference type="Proteomes" id="UP001243330">
    <property type="component" value="Unassembled WGS sequence"/>
</dbReference>
<dbReference type="AlphaFoldDB" id="A0AAD9AVT3"/>
<feature type="transmembrane region" description="Helical" evidence="6">
    <location>
        <begin position="400"/>
        <end position="422"/>
    </location>
</feature>
<keyword evidence="3 6" id="KW-0812">Transmembrane</keyword>
<feature type="transmembrane region" description="Helical" evidence="6">
    <location>
        <begin position="361"/>
        <end position="380"/>
    </location>
</feature>
<dbReference type="SUPFAM" id="SSF103473">
    <property type="entry name" value="MFS general substrate transporter"/>
    <property type="match status" value="1"/>
</dbReference>